<keyword evidence="1" id="KW-1133">Transmembrane helix</keyword>
<organism evidence="2 3">
    <name type="scientific">Hespellia stercorisuis DSM 15480</name>
    <dbReference type="NCBI Taxonomy" id="1121950"/>
    <lineage>
        <taxon>Bacteria</taxon>
        <taxon>Bacillati</taxon>
        <taxon>Bacillota</taxon>
        <taxon>Clostridia</taxon>
        <taxon>Lachnospirales</taxon>
        <taxon>Lachnospiraceae</taxon>
        <taxon>Hespellia</taxon>
    </lineage>
</organism>
<dbReference type="EMBL" id="FQZY01000075">
    <property type="protein sequence ID" value="SHK70459.1"/>
    <property type="molecule type" value="Genomic_DNA"/>
</dbReference>
<evidence type="ECO:0000313" key="2">
    <source>
        <dbReference type="EMBL" id="SHK70459.1"/>
    </source>
</evidence>
<reference evidence="2 3" key="1">
    <citation type="submission" date="2016-11" db="EMBL/GenBank/DDBJ databases">
        <authorList>
            <person name="Jaros S."/>
            <person name="Januszkiewicz K."/>
            <person name="Wedrychowicz H."/>
        </authorList>
    </citation>
    <scope>NUCLEOTIDE SEQUENCE [LARGE SCALE GENOMIC DNA]</scope>
    <source>
        <strain evidence="2 3">DSM 15480</strain>
    </source>
</reference>
<keyword evidence="3" id="KW-1185">Reference proteome</keyword>
<feature type="transmembrane region" description="Helical" evidence="1">
    <location>
        <begin position="6"/>
        <end position="23"/>
    </location>
</feature>
<sequence length="52" mass="5919">MTTLNMVLTVLFLMSIGIVLIICRQIHKRAERYDGLCGISENDTEQITIHIT</sequence>
<dbReference type="STRING" id="1121950.SAMN02745243_03550"/>
<gene>
    <name evidence="2" type="ORF">SAMN02745243_03550</name>
</gene>
<keyword evidence="1" id="KW-0812">Transmembrane</keyword>
<dbReference type="AlphaFoldDB" id="A0A1M6UMS8"/>
<keyword evidence="1" id="KW-0472">Membrane</keyword>
<proteinExistence type="predicted"/>
<dbReference type="Proteomes" id="UP000184301">
    <property type="component" value="Unassembled WGS sequence"/>
</dbReference>
<dbReference type="RefSeq" id="WP_159434678.1">
    <property type="nucleotide sequence ID" value="NZ_FQZY01000075.1"/>
</dbReference>
<name>A0A1M6UMS8_9FIRM</name>
<accession>A0A1M6UMS8</accession>
<evidence type="ECO:0000256" key="1">
    <source>
        <dbReference type="SAM" id="Phobius"/>
    </source>
</evidence>
<protein>
    <submittedName>
        <fullName evidence="2">Uncharacterized protein</fullName>
    </submittedName>
</protein>
<evidence type="ECO:0000313" key="3">
    <source>
        <dbReference type="Proteomes" id="UP000184301"/>
    </source>
</evidence>